<dbReference type="NCBIfam" id="TIGR00254">
    <property type="entry name" value="GGDEF"/>
    <property type="match status" value="1"/>
</dbReference>
<dbReference type="SMART" id="SM00052">
    <property type="entry name" value="EAL"/>
    <property type="match status" value="1"/>
</dbReference>
<dbReference type="InterPro" id="IPR029787">
    <property type="entry name" value="Nucleotide_cyclase"/>
</dbReference>
<organism evidence="5 6">
    <name type="scientific">Winogradskya humida</name>
    <dbReference type="NCBI Taxonomy" id="113566"/>
    <lineage>
        <taxon>Bacteria</taxon>
        <taxon>Bacillati</taxon>
        <taxon>Actinomycetota</taxon>
        <taxon>Actinomycetes</taxon>
        <taxon>Micromonosporales</taxon>
        <taxon>Micromonosporaceae</taxon>
        <taxon>Winogradskya</taxon>
    </lineage>
</organism>
<name>A0ABQ4A6K6_9ACTN</name>
<feature type="transmembrane region" description="Helical" evidence="1">
    <location>
        <begin position="256"/>
        <end position="275"/>
    </location>
</feature>
<feature type="transmembrane region" description="Helical" evidence="1">
    <location>
        <begin position="94"/>
        <end position="111"/>
    </location>
</feature>
<dbReference type="InterPro" id="IPR001633">
    <property type="entry name" value="EAL_dom"/>
</dbReference>
<dbReference type="CDD" id="cd01948">
    <property type="entry name" value="EAL"/>
    <property type="match status" value="1"/>
</dbReference>
<dbReference type="Gene3D" id="3.30.70.270">
    <property type="match status" value="1"/>
</dbReference>
<dbReference type="RefSeq" id="WP_203843351.1">
    <property type="nucleotide sequence ID" value="NZ_BAAATV010000035.1"/>
</dbReference>
<keyword evidence="1" id="KW-0812">Transmembrane</keyword>
<accession>A0ABQ4A6K6</accession>
<proteinExistence type="predicted"/>
<dbReference type="SUPFAM" id="SSF55785">
    <property type="entry name" value="PYP-like sensor domain (PAS domain)"/>
    <property type="match status" value="1"/>
</dbReference>
<evidence type="ECO:0000313" key="6">
    <source>
        <dbReference type="Proteomes" id="UP000603200"/>
    </source>
</evidence>
<dbReference type="Gene3D" id="3.20.20.450">
    <property type="entry name" value="EAL domain"/>
    <property type="match status" value="1"/>
</dbReference>
<evidence type="ECO:0000259" key="2">
    <source>
        <dbReference type="PROSITE" id="PS50112"/>
    </source>
</evidence>
<feature type="transmembrane region" description="Helical" evidence="1">
    <location>
        <begin position="123"/>
        <end position="145"/>
    </location>
</feature>
<evidence type="ECO:0000256" key="1">
    <source>
        <dbReference type="SAM" id="Phobius"/>
    </source>
</evidence>
<dbReference type="Pfam" id="PF00990">
    <property type="entry name" value="GGDEF"/>
    <property type="match status" value="1"/>
</dbReference>
<dbReference type="Proteomes" id="UP000603200">
    <property type="component" value="Unassembled WGS sequence"/>
</dbReference>
<dbReference type="SMART" id="SM00267">
    <property type="entry name" value="GGDEF"/>
    <property type="match status" value="1"/>
</dbReference>
<dbReference type="InterPro" id="IPR000014">
    <property type="entry name" value="PAS"/>
</dbReference>
<dbReference type="InterPro" id="IPR013767">
    <property type="entry name" value="PAS_fold"/>
</dbReference>
<dbReference type="PROSITE" id="PS50887">
    <property type="entry name" value="GGDEF"/>
    <property type="match status" value="1"/>
</dbReference>
<dbReference type="EMBL" id="BOMN01000144">
    <property type="protein sequence ID" value="GIE26443.1"/>
    <property type="molecule type" value="Genomic_DNA"/>
</dbReference>
<sequence>MSAARLQLRFGAWIVALTAVFYLFPAISMYSWAAIGLSAAVAVLVGVRRHRPANPAPWYLLAAVLVSFTAGDTTYNILTDFLGRTDPFPSLGDVFYLLVYPMLAIALAAFIRYSGRSDDRGALLDALVPTAGLGLLSWILLISPYVRDDALSLLEKLTSIAYPLGDVLALAMVARLLTAGGRRPVPVRILAAGVACLLLTDVVYGLRQLDGSWVVGGPVDLGWVAFYAAIALAALHPSMSQLTEPDETAVYETPGGRRIVAMSVAVLIAPVALLIEFARGAVTDAPMIAVASATMFLLVMARVAGLLRHQRDTAARERTLRIAGAELVAVGSEAEVLTAVRTAMAHMAPRVEPYRLHFYSTPAAQDTPVGFIGTGRVAVAELPADVAVMMTGFPSALYAEAIGGSADGTLRHNRAVFAASEQVLQTLSAPFAALMAQGTMAIERIMLTQQVHRRGNEDYFRALIQNASDVILIVDADDAIRYASPSALAVFGRDDLAGTTVYELITSIDHTGLRHFLGEVRAGRGRDAVDLSAISAAGTLLQVECVCRDLRDEPAVSALVMTIRDVTERRQLQDDIAHQAFHDTLTGLANRALLQNRLAQMTPFTAAAHGSVSVLFIDLDDFKEINDTLGHEIGDQVLITVGHRIAGVAGALNLAARTGGDEFAVLIEHDGGIAEAGRIASRIIGALGAPIEVSDGAGGVHLVSGAASVGVATASAHGDVSDLLRHADVAMYAAKAEGKNNWQPYRDELHDAAVRRLELRSALTEAVPGGQMRLRYQPIVDLSSGDTVGVEALVRWQHPVLGLLGPQEFIELCEQNGAIVAVGGWVLREALRTFASWSAASPDSPLQYVSVNVSARQFRTPGFVDQVRAVLAETGTPPGALLLEITESLVLHDAEQVWRDLRELRAWGVRIAIDDFGTGYSSLSYLSQMPVDVLKIDKSFIDDILHSRQQLALVETIISLAAILDLKVVAEGIELAEHRAALIAMGCPYGQGYLFAKPLTSEDLHTWLHTPAAAAISDAG</sequence>
<feature type="transmembrane region" description="Helical" evidence="1">
    <location>
        <begin position="7"/>
        <end position="24"/>
    </location>
</feature>
<dbReference type="PANTHER" id="PTHR44757">
    <property type="entry name" value="DIGUANYLATE CYCLASE DGCP"/>
    <property type="match status" value="1"/>
</dbReference>
<feature type="transmembrane region" description="Helical" evidence="1">
    <location>
        <begin position="59"/>
        <end position="78"/>
    </location>
</feature>
<feature type="transmembrane region" description="Helical" evidence="1">
    <location>
        <begin position="189"/>
        <end position="207"/>
    </location>
</feature>
<dbReference type="Gene3D" id="3.30.450.20">
    <property type="entry name" value="PAS domain"/>
    <property type="match status" value="1"/>
</dbReference>
<keyword evidence="6" id="KW-1185">Reference proteome</keyword>
<dbReference type="NCBIfam" id="TIGR00229">
    <property type="entry name" value="sensory_box"/>
    <property type="match status" value="1"/>
</dbReference>
<evidence type="ECO:0008006" key="7">
    <source>
        <dbReference type="Google" id="ProtNLM"/>
    </source>
</evidence>
<feature type="transmembrane region" description="Helical" evidence="1">
    <location>
        <begin position="287"/>
        <end position="307"/>
    </location>
</feature>
<keyword evidence="1" id="KW-0472">Membrane</keyword>
<dbReference type="SUPFAM" id="SSF141868">
    <property type="entry name" value="EAL domain-like"/>
    <property type="match status" value="1"/>
</dbReference>
<reference evidence="5 6" key="1">
    <citation type="submission" date="2021-01" db="EMBL/GenBank/DDBJ databases">
        <title>Whole genome shotgun sequence of Actinoplanes humidus NBRC 14915.</title>
        <authorList>
            <person name="Komaki H."/>
            <person name="Tamura T."/>
        </authorList>
    </citation>
    <scope>NUCLEOTIDE SEQUENCE [LARGE SCALE GENOMIC DNA]</scope>
    <source>
        <strain evidence="5 6">NBRC 14915</strain>
    </source>
</reference>
<evidence type="ECO:0000259" key="4">
    <source>
        <dbReference type="PROSITE" id="PS50887"/>
    </source>
</evidence>
<dbReference type="InterPro" id="IPR035965">
    <property type="entry name" value="PAS-like_dom_sf"/>
</dbReference>
<dbReference type="CDD" id="cd01949">
    <property type="entry name" value="GGDEF"/>
    <property type="match status" value="1"/>
</dbReference>
<dbReference type="Pfam" id="PF00989">
    <property type="entry name" value="PAS"/>
    <property type="match status" value="1"/>
</dbReference>
<dbReference type="InterPro" id="IPR052155">
    <property type="entry name" value="Biofilm_reg_signaling"/>
</dbReference>
<dbReference type="SUPFAM" id="SSF55073">
    <property type="entry name" value="Nucleotide cyclase"/>
    <property type="match status" value="1"/>
</dbReference>
<evidence type="ECO:0000313" key="5">
    <source>
        <dbReference type="EMBL" id="GIE26443.1"/>
    </source>
</evidence>
<keyword evidence="1" id="KW-1133">Transmembrane helix</keyword>
<feature type="transmembrane region" description="Helical" evidence="1">
    <location>
        <begin position="213"/>
        <end position="235"/>
    </location>
</feature>
<gene>
    <name evidence="5" type="ORF">Ahu01nite_095450</name>
</gene>
<comment type="caution">
    <text evidence="5">The sequence shown here is derived from an EMBL/GenBank/DDBJ whole genome shotgun (WGS) entry which is preliminary data.</text>
</comment>
<dbReference type="InterPro" id="IPR043128">
    <property type="entry name" value="Rev_trsase/Diguanyl_cyclase"/>
</dbReference>
<dbReference type="PROSITE" id="PS50112">
    <property type="entry name" value="PAS"/>
    <property type="match status" value="1"/>
</dbReference>
<protein>
    <recommendedName>
        <fullName evidence="7">PAS domain S-box-containing protein/diguanylate cyclase (GGDEF)-like protein</fullName>
    </recommendedName>
</protein>
<dbReference type="SMART" id="SM00091">
    <property type="entry name" value="PAS"/>
    <property type="match status" value="1"/>
</dbReference>
<feature type="domain" description="EAL" evidence="3">
    <location>
        <begin position="756"/>
        <end position="1012"/>
    </location>
</feature>
<dbReference type="Pfam" id="PF00563">
    <property type="entry name" value="EAL"/>
    <property type="match status" value="1"/>
</dbReference>
<feature type="domain" description="GGDEF" evidence="4">
    <location>
        <begin position="610"/>
        <end position="747"/>
    </location>
</feature>
<evidence type="ECO:0000259" key="3">
    <source>
        <dbReference type="PROSITE" id="PS50883"/>
    </source>
</evidence>
<dbReference type="InterPro" id="IPR000160">
    <property type="entry name" value="GGDEF_dom"/>
</dbReference>
<dbReference type="InterPro" id="IPR035919">
    <property type="entry name" value="EAL_sf"/>
</dbReference>
<dbReference type="PROSITE" id="PS50883">
    <property type="entry name" value="EAL"/>
    <property type="match status" value="1"/>
</dbReference>
<dbReference type="CDD" id="cd00130">
    <property type="entry name" value="PAS"/>
    <property type="match status" value="1"/>
</dbReference>
<feature type="domain" description="PAS" evidence="2">
    <location>
        <begin position="456"/>
        <end position="492"/>
    </location>
</feature>
<dbReference type="PANTHER" id="PTHR44757:SF2">
    <property type="entry name" value="BIOFILM ARCHITECTURE MAINTENANCE PROTEIN MBAA"/>
    <property type="match status" value="1"/>
</dbReference>